<dbReference type="NCBIfam" id="TIGR02595">
    <property type="entry name" value="PEP_CTERM"/>
    <property type="match status" value="1"/>
</dbReference>
<dbReference type="InterPro" id="IPR013424">
    <property type="entry name" value="Ice-binding_C"/>
</dbReference>
<proteinExistence type="predicted"/>
<evidence type="ECO:0000313" key="3">
    <source>
        <dbReference type="EMBL" id="RRS01123.1"/>
    </source>
</evidence>
<name>A0A426V2I4_9BURK</name>
<feature type="compositionally biased region" description="Basic and acidic residues" evidence="1">
    <location>
        <begin position="1"/>
        <end position="13"/>
    </location>
</feature>
<dbReference type="EMBL" id="RSED01000027">
    <property type="protein sequence ID" value="RRS01123.1"/>
    <property type="molecule type" value="Genomic_DNA"/>
</dbReference>
<dbReference type="OrthoDB" id="8708394at2"/>
<protein>
    <submittedName>
        <fullName evidence="3">PEP-CTERM sorting domain-containing protein</fullName>
    </submittedName>
</protein>
<gene>
    <name evidence="3" type="ORF">EIP75_21880</name>
</gene>
<feature type="region of interest" description="Disordered" evidence="1">
    <location>
        <begin position="1"/>
        <end position="30"/>
    </location>
</feature>
<evidence type="ECO:0000313" key="4">
    <source>
        <dbReference type="Proteomes" id="UP000269265"/>
    </source>
</evidence>
<dbReference type="Pfam" id="PF07589">
    <property type="entry name" value="PEP-CTERM"/>
    <property type="match status" value="1"/>
</dbReference>
<sequence>MRASHACDRDRPDAQGARRRHHVKQTACRREHSFQHGMASISNLQERGSNMTIKPLKALMIAAVAAVSCAAQASGPGYTFTDGGAVLTFTSDSLAALNTAGVGVTATAPATFDGAKITMTSDDPRVIWNSNFDVTSLTGFGGFTLTSSTTKGAQVVLSNISLDTASVTVYADVVTSSFSSNFGSYQGKTISKLALFTGTAAGSTNILASGGNVSTSIGNLKLTGTAIPELGNALGVPTFIQQALFPSINFGTIALNGQFAAVPSVPEPSTFALMGMGVGLIALVQARRRRLTR</sequence>
<evidence type="ECO:0000259" key="2">
    <source>
        <dbReference type="Pfam" id="PF07589"/>
    </source>
</evidence>
<comment type="caution">
    <text evidence="3">The sequence shown here is derived from an EMBL/GenBank/DDBJ whole genome shotgun (WGS) entry which is preliminary data.</text>
</comment>
<keyword evidence="4" id="KW-1185">Reference proteome</keyword>
<organism evidence="3 4">
    <name type="scientific">Aquabacterium soli</name>
    <dbReference type="NCBI Taxonomy" id="2493092"/>
    <lineage>
        <taxon>Bacteria</taxon>
        <taxon>Pseudomonadati</taxon>
        <taxon>Pseudomonadota</taxon>
        <taxon>Betaproteobacteria</taxon>
        <taxon>Burkholderiales</taxon>
        <taxon>Aquabacterium</taxon>
    </lineage>
</organism>
<reference evidence="3 4" key="1">
    <citation type="submission" date="2018-12" db="EMBL/GenBank/DDBJ databases">
        <title>The whole draft genome of Aquabacterium sp. SJQ9.</title>
        <authorList>
            <person name="Sun L."/>
            <person name="Gao X."/>
            <person name="Chen W."/>
            <person name="Huang K."/>
        </authorList>
    </citation>
    <scope>NUCLEOTIDE SEQUENCE [LARGE SCALE GENOMIC DNA]</scope>
    <source>
        <strain evidence="3 4">SJQ9</strain>
    </source>
</reference>
<dbReference type="AlphaFoldDB" id="A0A426V2I4"/>
<dbReference type="Proteomes" id="UP000269265">
    <property type="component" value="Unassembled WGS sequence"/>
</dbReference>
<accession>A0A426V2I4</accession>
<evidence type="ECO:0000256" key="1">
    <source>
        <dbReference type="SAM" id="MobiDB-lite"/>
    </source>
</evidence>
<feature type="domain" description="Ice-binding protein C-terminal" evidence="2">
    <location>
        <begin position="264"/>
        <end position="289"/>
    </location>
</feature>